<dbReference type="Proteomes" id="UP000887580">
    <property type="component" value="Unplaced"/>
</dbReference>
<evidence type="ECO:0000313" key="1">
    <source>
        <dbReference type="Proteomes" id="UP000887580"/>
    </source>
</evidence>
<protein>
    <submittedName>
        <fullName evidence="2">Uncharacterized protein</fullName>
    </submittedName>
</protein>
<dbReference type="WBParaSite" id="PS1159_v2.g5648.t1">
    <property type="protein sequence ID" value="PS1159_v2.g5648.t1"/>
    <property type="gene ID" value="PS1159_v2.g5648"/>
</dbReference>
<accession>A0AC35GI41</accession>
<name>A0AC35GI41_9BILA</name>
<sequence length="209" mass="23607">MYKNSNATNNSTVSLHISASENSIEINDIGDGLNRPIKKQQNFGKKLIQNSFEFPRQQKNESLEPETVQFKSFQKLFNPDNRSKDKSDENKVKSSDDEISLENLIPQGNYDLPPLNLDDLYSTRQTLKSTTPISKKNSDLDNLENSFNESNQSNSDENQSLSDSDVSLDLISAPLFTLTTIKNVRHFTGAATKSNLPIEQYNLPKVFEK</sequence>
<evidence type="ECO:0000313" key="2">
    <source>
        <dbReference type="WBParaSite" id="PS1159_v2.g5648.t1"/>
    </source>
</evidence>
<reference evidence="2" key="1">
    <citation type="submission" date="2022-11" db="UniProtKB">
        <authorList>
            <consortium name="WormBaseParasite"/>
        </authorList>
    </citation>
    <scope>IDENTIFICATION</scope>
</reference>
<organism evidence="1 2">
    <name type="scientific">Panagrolaimus sp. PS1159</name>
    <dbReference type="NCBI Taxonomy" id="55785"/>
    <lineage>
        <taxon>Eukaryota</taxon>
        <taxon>Metazoa</taxon>
        <taxon>Ecdysozoa</taxon>
        <taxon>Nematoda</taxon>
        <taxon>Chromadorea</taxon>
        <taxon>Rhabditida</taxon>
        <taxon>Tylenchina</taxon>
        <taxon>Panagrolaimomorpha</taxon>
        <taxon>Panagrolaimoidea</taxon>
        <taxon>Panagrolaimidae</taxon>
        <taxon>Panagrolaimus</taxon>
    </lineage>
</organism>
<proteinExistence type="predicted"/>